<feature type="compositionally biased region" description="Polar residues" evidence="1">
    <location>
        <begin position="387"/>
        <end position="396"/>
    </location>
</feature>
<name>G4YPT5_PHYSP</name>
<feature type="compositionally biased region" description="Basic residues" evidence="1">
    <location>
        <begin position="399"/>
        <end position="410"/>
    </location>
</feature>
<dbReference type="InParanoid" id="G4YPT5"/>
<feature type="compositionally biased region" description="Polar residues" evidence="1">
    <location>
        <begin position="413"/>
        <end position="426"/>
    </location>
</feature>
<feature type="compositionally biased region" description="Polar residues" evidence="1">
    <location>
        <begin position="436"/>
        <end position="448"/>
    </location>
</feature>
<feature type="region of interest" description="Disordered" evidence="1">
    <location>
        <begin position="346"/>
        <end position="455"/>
    </location>
</feature>
<evidence type="ECO:0000313" key="3">
    <source>
        <dbReference type="Proteomes" id="UP000002640"/>
    </source>
</evidence>
<reference evidence="2 3" key="1">
    <citation type="journal article" date="2006" name="Science">
        <title>Phytophthora genome sequences uncover evolutionary origins and mechanisms of pathogenesis.</title>
        <authorList>
            <person name="Tyler B.M."/>
            <person name="Tripathy S."/>
            <person name="Zhang X."/>
            <person name="Dehal P."/>
            <person name="Jiang R.H."/>
            <person name="Aerts A."/>
            <person name="Arredondo F.D."/>
            <person name="Baxter L."/>
            <person name="Bensasson D."/>
            <person name="Beynon J.L."/>
            <person name="Chapman J."/>
            <person name="Damasceno C.M."/>
            <person name="Dorrance A.E."/>
            <person name="Dou D."/>
            <person name="Dickerman A.W."/>
            <person name="Dubchak I.L."/>
            <person name="Garbelotto M."/>
            <person name="Gijzen M."/>
            <person name="Gordon S.G."/>
            <person name="Govers F."/>
            <person name="Grunwald N.J."/>
            <person name="Huang W."/>
            <person name="Ivors K.L."/>
            <person name="Jones R.W."/>
            <person name="Kamoun S."/>
            <person name="Krampis K."/>
            <person name="Lamour K.H."/>
            <person name="Lee M.K."/>
            <person name="McDonald W.H."/>
            <person name="Medina M."/>
            <person name="Meijer H.J."/>
            <person name="Nordberg E.K."/>
            <person name="Maclean D.J."/>
            <person name="Ospina-Giraldo M.D."/>
            <person name="Morris P.F."/>
            <person name="Phuntumart V."/>
            <person name="Putnam N.H."/>
            <person name="Rash S."/>
            <person name="Rose J.K."/>
            <person name="Sakihama Y."/>
            <person name="Salamov A.A."/>
            <person name="Savidor A."/>
            <person name="Scheuring C.F."/>
            <person name="Smith B.M."/>
            <person name="Sobral B.W."/>
            <person name="Terry A."/>
            <person name="Torto-Alalibo T.A."/>
            <person name="Win J."/>
            <person name="Xu Z."/>
            <person name="Zhang H."/>
            <person name="Grigoriev I.V."/>
            <person name="Rokhsar D.S."/>
            <person name="Boore J.L."/>
        </authorList>
    </citation>
    <scope>NUCLEOTIDE SEQUENCE [LARGE SCALE GENOMIC DNA]</scope>
    <source>
        <strain evidence="2 3">P6497</strain>
    </source>
</reference>
<dbReference type="RefSeq" id="XP_009516206.1">
    <property type="nucleotide sequence ID" value="XM_009517911.1"/>
</dbReference>
<feature type="region of interest" description="Disordered" evidence="1">
    <location>
        <begin position="1"/>
        <end position="20"/>
    </location>
</feature>
<dbReference type="AlphaFoldDB" id="G4YPT5"/>
<dbReference type="EMBL" id="JH159151">
    <property type="protein sequence ID" value="EGZ28931.1"/>
    <property type="molecule type" value="Genomic_DNA"/>
</dbReference>
<feature type="compositionally biased region" description="Low complexity" evidence="1">
    <location>
        <begin position="346"/>
        <end position="363"/>
    </location>
</feature>
<dbReference type="Proteomes" id="UP000002640">
    <property type="component" value="Unassembled WGS sequence"/>
</dbReference>
<proteinExistence type="predicted"/>
<dbReference type="KEGG" id="psoj:PHYSODRAFT_262266"/>
<keyword evidence="3" id="KW-1185">Reference proteome</keyword>
<evidence type="ECO:0000256" key="1">
    <source>
        <dbReference type="SAM" id="MobiDB-lite"/>
    </source>
</evidence>
<protein>
    <submittedName>
        <fullName evidence="2">Uncharacterized protein</fullName>
    </submittedName>
</protein>
<feature type="compositionally biased region" description="Low complexity" evidence="1">
    <location>
        <begin position="45"/>
        <end position="55"/>
    </location>
</feature>
<feature type="region of interest" description="Disordered" evidence="1">
    <location>
        <begin position="101"/>
        <end position="131"/>
    </location>
</feature>
<feature type="region of interest" description="Disordered" evidence="1">
    <location>
        <begin position="35"/>
        <end position="60"/>
    </location>
</feature>
<dbReference type="GeneID" id="20639355"/>
<organism evidence="2 3">
    <name type="scientific">Phytophthora sojae (strain P6497)</name>
    <name type="common">Soybean stem and root rot agent</name>
    <name type="synonym">Phytophthora megasperma f. sp. glycines</name>
    <dbReference type="NCBI Taxonomy" id="1094619"/>
    <lineage>
        <taxon>Eukaryota</taxon>
        <taxon>Sar</taxon>
        <taxon>Stramenopiles</taxon>
        <taxon>Oomycota</taxon>
        <taxon>Peronosporomycetes</taxon>
        <taxon>Peronosporales</taxon>
        <taxon>Peronosporaceae</taxon>
        <taxon>Phytophthora</taxon>
    </lineage>
</organism>
<sequence>MCLPSSGGPGSAPPFTFPDLGPVVQASAAVPVAAVPSSGAGGSAGAAPSPTPASGGARGVAGSLQAASSIVASQGSAATAGETSASSAVAPTLLTPALPFASGASSDPAGTQLIPRPSPDSSPLRESSSNAAHFCRTGDPLLATAHEASGLPPRPSAQRYAVKDIVHHEVQAAVEELCEHSERRFANFAQLMVGLARQHFESLLNQETDLKNQAQILCTPASFERNELFEVVKSLRHMRDKVSRQLRKHNTAMATNDETIALLRLQCERYEASLKASDSLLAKDRELFKSGLQEYNRNMRQLRSLLVNQARDQPEARELVRRMDDNVLSRAFDAFLEVFDSAYSTPSAASASSSSRESSSRAGTTRRRAATPAATQADVSMEPAESGNDSDGESTSPRPAKRRKHAHRKSRETQQTARVRVSSRTCAASKGATRLGRSSVNLQESDNQVYPLHEE</sequence>
<evidence type="ECO:0000313" key="2">
    <source>
        <dbReference type="EMBL" id="EGZ28931.1"/>
    </source>
</evidence>
<gene>
    <name evidence="2" type="ORF">PHYSODRAFT_262266</name>
</gene>
<dbReference type="SMR" id="G4YPT5"/>
<accession>G4YPT5</accession>
<feature type="compositionally biased region" description="Low complexity" evidence="1">
    <location>
        <begin position="119"/>
        <end position="129"/>
    </location>
</feature>